<evidence type="ECO:0000313" key="2">
    <source>
        <dbReference type="Proteomes" id="UP000696294"/>
    </source>
</evidence>
<reference evidence="1 2" key="1">
    <citation type="submission" date="2020-03" db="EMBL/GenBank/DDBJ databases">
        <title>WGS of actinomycetes isolated from Thailand.</title>
        <authorList>
            <person name="Thawai C."/>
        </authorList>
    </citation>
    <scope>NUCLEOTIDE SEQUENCE [LARGE SCALE GENOMIC DNA]</scope>
    <source>
        <strain evidence="1 2">FMUSA5-5</strain>
    </source>
</reference>
<keyword evidence="2" id="KW-1185">Reference proteome</keyword>
<organism evidence="1 2">
    <name type="scientific">Nonomuraea composti</name>
    <dbReference type="NCBI Taxonomy" id="2720023"/>
    <lineage>
        <taxon>Bacteria</taxon>
        <taxon>Bacillati</taxon>
        <taxon>Actinomycetota</taxon>
        <taxon>Actinomycetes</taxon>
        <taxon>Streptosporangiales</taxon>
        <taxon>Streptosporangiaceae</taxon>
        <taxon>Nonomuraea</taxon>
    </lineage>
</organism>
<evidence type="ECO:0008006" key="3">
    <source>
        <dbReference type="Google" id="ProtNLM"/>
    </source>
</evidence>
<name>A0ABX1BRN3_9ACTN</name>
<protein>
    <recommendedName>
        <fullName evidence="3">ParB/Sulfiredoxin domain-containing protein</fullName>
    </recommendedName>
</protein>
<dbReference type="RefSeq" id="WP_168021760.1">
    <property type="nucleotide sequence ID" value="NZ_JAATEP010000092.1"/>
</dbReference>
<accession>A0ABX1BRN3</accession>
<sequence>MDAHALTPGDYLRVIFDQHSPFRIERSAFYARAERVEVLPSDGVVRTRGFNGRGPVAAFCHGLPGPLLLHCGDHQVLTQVDADREHHEQIVPWWPSLPAPFFTRAHVITDVRRLPAAPAAQPPIGQAGRPGRMATTMTMPAHALRPGDYLEAIAARHPAADRSPDEGFARVQWIEVLDPEHAGHLTAYPAWHGQGLLLVRLRSAHDMLLLAADSPIRVLAYVNPERAAFEGSFDLDGDGPPFDPKVPASRPFTPAEDQAARLQRERLRQDVHLPADEAALYPQRQTDPVERRRLLHGVNRVRLVPLSSLPWPHGLFKCAHASAAERLARGYPRDKNGDSASQAAHAELFTQLDAQDFAACRYHQANWPLIGEIARRAVVGPERTWRDAVTPAEADRLTRQDEQWLDSFVIDPINWDDGHDAITNGQHRLCALRAAGILTCPVNGRHVPDDPYPTPAPAHEHAQQTITAFWTRYLTQRLRHPKLVDLACRILLRWQTGRLLLFDTHR</sequence>
<comment type="caution">
    <text evidence="1">The sequence shown here is derived from an EMBL/GenBank/DDBJ whole genome shotgun (WGS) entry which is preliminary data.</text>
</comment>
<proteinExistence type="predicted"/>
<gene>
    <name evidence="1" type="ORF">HCN51_55035</name>
</gene>
<dbReference type="EMBL" id="JAATEP010000092">
    <property type="protein sequence ID" value="NJP98446.1"/>
    <property type="molecule type" value="Genomic_DNA"/>
</dbReference>
<dbReference type="Proteomes" id="UP000696294">
    <property type="component" value="Unassembled WGS sequence"/>
</dbReference>
<evidence type="ECO:0000313" key="1">
    <source>
        <dbReference type="EMBL" id="NJP98446.1"/>
    </source>
</evidence>